<reference evidence="1 2" key="1">
    <citation type="submission" date="2020-01" db="EMBL/GenBank/DDBJ databases">
        <authorList>
            <person name="Zhang W."/>
            <person name="Zhang R."/>
            <person name="Hu Y."/>
            <person name="Liu Y."/>
            <person name="Lin W."/>
            <person name="Wang L."/>
            <person name="Li J."/>
            <person name="An X."/>
            <person name="Song L."/>
            <person name="Fan H."/>
            <person name="Shi T."/>
            <person name="Liu H."/>
            <person name="Tong Y."/>
        </authorList>
    </citation>
    <scope>NUCLEOTIDE SEQUENCE [LARGE SCALE GENOMIC DNA]</scope>
</reference>
<dbReference type="KEGG" id="vg:77953664"/>
<evidence type="ECO:0000313" key="2">
    <source>
        <dbReference type="Proteomes" id="UP000509570"/>
    </source>
</evidence>
<dbReference type="RefSeq" id="YP_010677290.1">
    <property type="nucleotide sequence ID" value="NC_071019.1"/>
</dbReference>
<sequence length="132" mass="14724">MFTPPPPITTVPCGGYQHCEPGAKPRMHIARYEQLMNGIDTLAAYEVQQGWHFCPDCDGMLIVAQSCSHCTCLTPDEMRELIAMEEAEKQKMMEMGIVAKHAPHVAEQMKQSYYIKNDDGSISGVIYETAAQ</sequence>
<dbReference type="GeneID" id="77953664"/>
<accession>A0A7D2LNY8</accession>
<keyword evidence="2" id="KW-1185">Reference proteome</keyword>
<dbReference type="Proteomes" id="UP000509570">
    <property type="component" value="Segment"/>
</dbReference>
<name>A0A7D2LNY8_9CAUD</name>
<dbReference type="EMBL" id="MN937349">
    <property type="protein sequence ID" value="QIQ60825.1"/>
    <property type="molecule type" value="Genomic_DNA"/>
</dbReference>
<organism evidence="1 2">
    <name type="scientific">Stenotrophomonas phage vB_SmaS_BUCT548</name>
    <dbReference type="NCBI Taxonomy" id="2712941"/>
    <lineage>
        <taxon>Viruses</taxon>
        <taxon>Duplodnaviria</taxon>
        <taxon>Heunggongvirae</taxon>
        <taxon>Uroviricota</taxon>
        <taxon>Caudoviricetes</taxon>
        <taxon>Beaumontvirinae</taxon>
        <taxon>Bixiavirus</taxon>
        <taxon>Bixiavirus BUCT548</taxon>
    </lineage>
</organism>
<protein>
    <submittedName>
        <fullName evidence="1">Uncharacterized protein</fullName>
    </submittedName>
</protein>
<proteinExistence type="predicted"/>
<evidence type="ECO:0000313" key="1">
    <source>
        <dbReference type="EMBL" id="QIQ60825.1"/>
    </source>
</evidence>